<accession>A0A9D4UQZ1</accession>
<dbReference type="InterPro" id="IPR011009">
    <property type="entry name" value="Kinase-like_dom_sf"/>
</dbReference>
<feature type="compositionally biased region" description="Polar residues" evidence="3">
    <location>
        <begin position="14"/>
        <end position="27"/>
    </location>
</feature>
<dbReference type="Gene3D" id="1.10.510.10">
    <property type="entry name" value="Transferase(Phosphotransferase) domain 1"/>
    <property type="match status" value="1"/>
</dbReference>
<dbReference type="OrthoDB" id="10434358at2759"/>
<dbReference type="SUPFAM" id="SSF56112">
    <property type="entry name" value="Protein kinase-like (PK-like)"/>
    <property type="match status" value="1"/>
</dbReference>
<reference evidence="5" key="1">
    <citation type="submission" date="2021-01" db="EMBL/GenBank/DDBJ databases">
        <title>Adiantum capillus-veneris genome.</title>
        <authorList>
            <person name="Fang Y."/>
            <person name="Liao Q."/>
        </authorList>
    </citation>
    <scope>NUCLEOTIDE SEQUENCE</scope>
    <source>
        <strain evidence="5">H3</strain>
        <tissue evidence="5">Leaf</tissue>
    </source>
</reference>
<keyword evidence="6" id="KW-1185">Reference proteome</keyword>
<evidence type="ECO:0000313" key="6">
    <source>
        <dbReference type="Proteomes" id="UP000886520"/>
    </source>
</evidence>
<dbReference type="PROSITE" id="PS50011">
    <property type="entry name" value="PROTEIN_KINASE_DOM"/>
    <property type="match status" value="1"/>
</dbReference>
<sequence>MNLESWSSTEILNLQEAQPTHKTSSSKEGWAPDRNGRLTNLAMPSPIPCSQGSVSCSWDVVPTPSKQVILVAVKASPDSTDSVCMPIRWVLDELARSGDVVVVLAALHPSNLASEMFSYNIKEKAILTSKSSMKKVHDKVEGRRKEIETILSSLYVCSLQKKVKLYLDVRKGKIKALGIGHAMMLKATHIVLGRYQNITSCFCKIMQRTEDIQESLCGASLMHCNPDAAQESAAHISRACESPLHIVGNHENSRTLEINTELFSIEMAKQPLVSLAGTHERPLCDYGSFEFSGYGPITISKGSSLFHASLSEQAAFSTSDLADAIRRMEIISSMSCQGTGKFCCASCKCCSSVCSMGLSYEHSIASSASSRASSFRSLPMHCNDVKSPTLKCHMQEQENVSPATNDQAPGINFTEPPTPQLQMQGLDDATSTAKDGASEMDPNEIQENVKEVISVHPPEAHTIQLADSLLIEENDYPVYGQQKQHLAECDSNTTFQQQVTDDVTKSRTVEERTIDESEVIQFVVSTNNYSITLQPLEEPFCIVEGARKSSASACPLCSVCKQSFVNLGKRPVNFGHDQLSLATNGFSSENLLGGNDTGLVYKGMLKDEHYITIKKFKEPCVSDDDDRLFEAQLLMSAQHRNLVMFLGYCNEDTHFMLVYEYACNKSLSWHLTKECNPDGLQWWARRKIAIGVARALRYLHEECRGGCIVHGDIRADNIFLTHEFVPMVGNFGLACLNQDNLDGDAGGREAVSWKNDVYAFGIVILELLTGRQALDNSNAEPDEQNFVEWAQPLLLEGRYYELLDPRLESSHDSFELICMVRAALLCITDDPSSRPRMGQVMRILEGGNATNDEPCPIELSLSDEPSLMQCEQQNEVKPKPQNLKYTYSNASKPKRKSKRRTLTYNDMLD</sequence>
<protein>
    <recommendedName>
        <fullName evidence="4">Protein kinase domain-containing protein</fullName>
    </recommendedName>
</protein>
<feature type="region of interest" description="Disordered" evidence="3">
    <location>
        <begin position="401"/>
        <end position="421"/>
    </location>
</feature>
<dbReference type="AlphaFoldDB" id="A0A9D4UQZ1"/>
<proteinExistence type="predicted"/>
<comment type="caution">
    <text evidence="5">The sequence shown here is derived from an EMBL/GenBank/DDBJ whole genome shotgun (WGS) entry which is preliminary data.</text>
</comment>
<feature type="region of interest" description="Disordered" evidence="3">
    <location>
        <begin position="14"/>
        <end position="37"/>
    </location>
</feature>
<keyword evidence="1" id="KW-0547">Nucleotide-binding</keyword>
<feature type="compositionally biased region" description="Basic residues" evidence="3">
    <location>
        <begin position="892"/>
        <end position="901"/>
    </location>
</feature>
<dbReference type="PROSITE" id="PS00109">
    <property type="entry name" value="PROTEIN_KINASE_TYR"/>
    <property type="match status" value="1"/>
</dbReference>
<dbReference type="PANTHER" id="PTHR47989">
    <property type="entry name" value="OS01G0750732 PROTEIN"/>
    <property type="match status" value="1"/>
</dbReference>
<dbReference type="Pfam" id="PF07714">
    <property type="entry name" value="PK_Tyr_Ser-Thr"/>
    <property type="match status" value="1"/>
</dbReference>
<dbReference type="InterPro" id="IPR008266">
    <property type="entry name" value="Tyr_kinase_AS"/>
</dbReference>
<dbReference type="EMBL" id="JABFUD020000012">
    <property type="protein sequence ID" value="KAI5072484.1"/>
    <property type="molecule type" value="Genomic_DNA"/>
</dbReference>
<feature type="region of interest" description="Disordered" evidence="3">
    <location>
        <begin position="874"/>
        <end position="909"/>
    </location>
</feature>
<organism evidence="5 6">
    <name type="scientific">Adiantum capillus-veneris</name>
    <name type="common">Maidenhair fern</name>
    <dbReference type="NCBI Taxonomy" id="13818"/>
    <lineage>
        <taxon>Eukaryota</taxon>
        <taxon>Viridiplantae</taxon>
        <taxon>Streptophyta</taxon>
        <taxon>Embryophyta</taxon>
        <taxon>Tracheophyta</taxon>
        <taxon>Polypodiopsida</taxon>
        <taxon>Polypodiidae</taxon>
        <taxon>Polypodiales</taxon>
        <taxon>Pteridineae</taxon>
        <taxon>Pteridaceae</taxon>
        <taxon>Vittarioideae</taxon>
        <taxon>Adiantum</taxon>
    </lineage>
</organism>
<evidence type="ECO:0000256" key="3">
    <source>
        <dbReference type="SAM" id="MobiDB-lite"/>
    </source>
</evidence>
<evidence type="ECO:0000259" key="4">
    <source>
        <dbReference type="PROSITE" id="PS50011"/>
    </source>
</evidence>
<feature type="domain" description="Protein kinase" evidence="4">
    <location>
        <begin position="586"/>
        <end position="851"/>
    </location>
</feature>
<dbReference type="InterPro" id="IPR001245">
    <property type="entry name" value="Ser-Thr/Tyr_kinase_cat_dom"/>
</dbReference>
<name>A0A9D4UQZ1_ADICA</name>
<keyword evidence="2" id="KW-0067">ATP-binding</keyword>
<evidence type="ECO:0000313" key="5">
    <source>
        <dbReference type="EMBL" id="KAI5072484.1"/>
    </source>
</evidence>
<evidence type="ECO:0000256" key="2">
    <source>
        <dbReference type="ARBA" id="ARBA00022840"/>
    </source>
</evidence>
<dbReference type="GO" id="GO:0004672">
    <property type="term" value="F:protein kinase activity"/>
    <property type="evidence" value="ECO:0007669"/>
    <property type="project" value="InterPro"/>
</dbReference>
<dbReference type="Gene3D" id="3.30.200.20">
    <property type="entry name" value="Phosphorylase Kinase, domain 1"/>
    <property type="match status" value="1"/>
</dbReference>
<evidence type="ECO:0000256" key="1">
    <source>
        <dbReference type="ARBA" id="ARBA00022741"/>
    </source>
</evidence>
<dbReference type="Proteomes" id="UP000886520">
    <property type="component" value="Chromosome 12"/>
</dbReference>
<dbReference type="GO" id="GO:0005524">
    <property type="term" value="F:ATP binding"/>
    <property type="evidence" value="ECO:0007669"/>
    <property type="project" value="UniProtKB-KW"/>
</dbReference>
<dbReference type="InterPro" id="IPR000719">
    <property type="entry name" value="Prot_kinase_dom"/>
</dbReference>
<dbReference type="PANTHER" id="PTHR47989:SF14">
    <property type="entry name" value="INACTIVE PROTEIN KINASE SELMODRAFT_444075"/>
    <property type="match status" value="1"/>
</dbReference>
<gene>
    <name evidence="5" type="ORF">GOP47_0012590</name>
</gene>